<dbReference type="PANTHER" id="PTHR48079">
    <property type="entry name" value="PROTEIN YEEZ"/>
    <property type="match status" value="1"/>
</dbReference>
<evidence type="ECO:0000313" key="3">
    <source>
        <dbReference type="Proteomes" id="UP000241769"/>
    </source>
</evidence>
<comment type="caution">
    <text evidence="2">The sequence shown here is derived from an EMBL/GenBank/DDBJ whole genome shotgun (WGS) entry which is preliminary data.</text>
</comment>
<feature type="domain" description="NAD-dependent epimerase/dehydratase" evidence="1">
    <location>
        <begin position="3"/>
        <end position="224"/>
    </location>
</feature>
<protein>
    <submittedName>
        <fullName evidence="2">NAD-dependent epimerase/dehydratase</fullName>
    </submittedName>
</protein>
<dbReference type="CDD" id="cd05262">
    <property type="entry name" value="SDR_a7"/>
    <property type="match status" value="1"/>
</dbReference>
<gene>
    <name evidence="2" type="ORF">PROFUN_00297</name>
</gene>
<dbReference type="InterPro" id="IPR001509">
    <property type="entry name" value="Epimerase_deHydtase"/>
</dbReference>
<dbReference type="Gene3D" id="3.40.50.720">
    <property type="entry name" value="NAD(P)-binding Rossmann-like Domain"/>
    <property type="match status" value="1"/>
</dbReference>
<dbReference type="InterPro" id="IPR051783">
    <property type="entry name" value="NAD(P)-dependent_oxidoreduct"/>
</dbReference>
<dbReference type="Pfam" id="PF01370">
    <property type="entry name" value="Epimerase"/>
    <property type="match status" value="1"/>
</dbReference>
<name>A0A2P6NY06_9EUKA</name>
<proteinExistence type="predicted"/>
<dbReference type="InParanoid" id="A0A2P6NY06"/>
<evidence type="ECO:0000259" key="1">
    <source>
        <dbReference type="Pfam" id="PF01370"/>
    </source>
</evidence>
<organism evidence="2 3">
    <name type="scientific">Planoprotostelium fungivorum</name>
    <dbReference type="NCBI Taxonomy" id="1890364"/>
    <lineage>
        <taxon>Eukaryota</taxon>
        <taxon>Amoebozoa</taxon>
        <taxon>Evosea</taxon>
        <taxon>Variosea</taxon>
        <taxon>Cavosteliida</taxon>
        <taxon>Cavosteliaceae</taxon>
        <taxon>Planoprotostelium</taxon>
    </lineage>
</organism>
<dbReference type="InterPro" id="IPR036291">
    <property type="entry name" value="NAD(P)-bd_dom_sf"/>
</dbReference>
<dbReference type="OrthoDB" id="10262413at2759"/>
<dbReference type="AlphaFoldDB" id="A0A2P6NY06"/>
<dbReference type="GO" id="GO:0005737">
    <property type="term" value="C:cytoplasm"/>
    <property type="evidence" value="ECO:0007669"/>
    <property type="project" value="TreeGrafter"/>
</dbReference>
<dbReference type="Proteomes" id="UP000241769">
    <property type="component" value="Unassembled WGS sequence"/>
</dbReference>
<dbReference type="GO" id="GO:0004029">
    <property type="term" value="F:aldehyde dehydrogenase (NAD+) activity"/>
    <property type="evidence" value="ECO:0007669"/>
    <property type="project" value="TreeGrafter"/>
</dbReference>
<dbReference type="SUPFAM" id="SSF51735">
    <property type="entry name" value="NAD(P)-binding Rossmann-fold domains"/>
    <property type="match status" value="1"/>
</dbReference>
<sequence>MLIFVTGGTGFVGTQVVKQLLGEGYQVVGLARSDKAADALTRAGAQVHRGRVEDLESLTSGAKMADAVVHLAMNHENIENRFPEAAREEQNAVRALGEALEGTGKPFVVTTGMPSNGDSDLIETVLGFLPEPLAPRLIVDTIVMSFVDRGVKSMIVRLPPTVHGKGDVIGFIPCHIDIAKRTGVAGYVGEGNAKWSGVNVQDAARLYIIALQKGRAGDRFHAVNRLTSVKEIAEKIGDKLQLPVKSIPKEEAAAHFGPLFGLMQQMDQKVSTELTRKTGWEPIHGNILENMDTVYFD</sequence>
<evidence type="ECO:0000313" key="2">
    <source>
        <dbReference type="EMBL" id="PRP88829.1"/>
    </source>
</evidence>
<keyword evidence="3" id="KW-1185">Reference proteome</keyword>
<accession>A0A2P6NY06</accession>
<dbReference type="STRING" id="1890364.A0A2P6NY06"/>
<reference evidence="2 3" key="1">
    <citation type="journal article" date="2018" name="Genome Biol. Evol.">
        <title>Multiple Roots of Fruiting Body Formation in Amoebozoa.</title>
        <authorList>
            <person name="Hillmann F."/>
            <person name="Forbes G."/>
            <person name="Novohradska S."/>
            <person name="Ferling I."/>
            <person name="Riege K."/>
            <person name="Groth M."/>
            <person name="Westermann M."/>
            <person name="Marz M."/>
            <person name="Spaller T."/>
            <person name="Winckler T."/>
            <person name="Schaap P."/>
            <person name="Glockner G."/>
        </authorList>
    </citation>
    <scope>NUCLEOTIDE SEQUENCE [LARGE SCALE GENOMIC DNA]</scope>
    <source>
        <strain evidence="2 3">Jena</strain>
    </source>
</reference>
<dbReference type="PANTHER" id="PTHR48079:SF9">
    <property type="entry name" value="PUTATIVE-RELATED"/>
    <property type="match status" value="1"/>
</dbReference>
<dbReference type="EMBL" id="MDYQ01000007">
    <property type="protein sequence ID" value="PRP88829.1"/>
    <property type="molecule type" value="Genomic_DNA"/>
</dbReference>